<dbReference type="SMART" id="SM00091">
    <property type="entry name" value="PAS"/>
    <property type="match status" value="1"/>
</dbReference>
<feature type="transmembrane region" description="Helical" evidence="1">
    <location>
        <begin position="64"/>
        <end position="82"/>
    </location>
</feature>
<dbReference type="CDD" id="cd00077">
    <property type="entry name" value="HDc"/>
    <property type="match status" value="1"/>
</dbReference>
<dbReference type="Proteomes" id="UP000176244">
    <property type="component" value="Unassembled WGS sequence"/>
</dbReference>
<dbReference type="InterPro" id="IPR035965">
    <property type="entry name" value="PAS-like_dom_sf"/>
</dbReference>
<evidence type="ECO:0000313" key="8">
    <source>
        <dbReference type="Proteomes" id="UP000176244"/>
    </source>
</evidence>
<dbReference type="SUPFAM" id="SSF55785">
    <property type="entry name" value="PYP-like sensor domain (PAS domain)"/>
    <property type="match status" value="1"/>
</dbReference>
<keyword evidence="1" id="KW-0812">Transmembrane</keyword>
<dbReference type="InterPro" id="IPR000160">
    <property type="entry name" value="GGDEF_dom"/>
</dbReference>
<dbReference type="AlphaFoldDB" id="A0A1F2PFV9"/>
<dbReference type="NCBIfam" id="TIGR00229">
    <property type="entry name" value="sensory_box"/>
    <property type="match status" value="1"/>
</dbReference>
<keyword evidence="6" id="KW-0548">Nucleotidyltransferase</keyword>
<feature type="transmembrane region" description="Helical" evidence="1">
    <location>
        <begin position="12"/>
        <end position="34"/>
    </location>
</feature>
<dbReference type="InterPro" id="IPR000014">
    <property type="entry name" value="PAS"/>
</dbReference>
<dbReference type="SUPFAM" id="SSF109604">
    <property type="entry name" value="HD-domain/PDEase-like"/>
    <property type="match status" value="1"/>
</dbReference>
<accession>A0A1F2PFV9</accession>
<dbReference type="Proteomes" id="UP000322619">
    <property type="component" value="Unassembled WGS sequence"/>
</dbReference>
<gene>
    <name evidence="6" type="primary">yegE_7</name>
    <name evidence="6" type="ORF">ACWI_30360</name>
    <name evidence="7" type="ORF">FXB42_11065</name>
</gene>
<dbReference type="EMBL" id="VSLA01000024">
    <property type="protein sequence ID" value="TYC84863.1"/>
    <property type="molecule type" value="Genomic_DNA"/>
</dbReference>
<dbReference type="STRING" id="52694.ACWI_30360"/>
<organism evidence="6 8">
    <name type="scientific">Acetobacterium wieringae</name>
    <dbReference type="NCBI Taxonomy" id="52694"/>
    <lineage>
        <taxon>Bacteria</taxon>
        <taxon>Bacillati</taxon>
        <taxon>Bacillota</taxon>
        <taxon>Clostridia</taxon>
        <taxon>Eubacteriales</taxon>
        <taxon>Eubacteriaceae</taxon>
        <taxon>Acetobacterium</taxon>
    </lineage>
</organism>
<reference evidence="6 8" key="1">
    <citation type="submission" date="2015-09" db="EMBL/GenBank/DDBJ databases">
        <title>Genome sequence of Acetobacterium wieringae DSM 1911.</title>
        <authorList>
            <person name="Poehlein A."/>
            <person name="Bengelsdorf F.R."/>
            <person name="Schiel-Bengelsdorf B."/>
            <person name="Duerre P."/>
            <person name="Daniel R."/>
        </authorList>
    </citation>
    <scope>NUCLEOTIDE SEQUENCE [LARGE SCALE GENOMIC DNA]</scope>
    <source>
        <strain evidence="6 8">DSM 1911</strain>
    </source>
</reference>
<dbReference type="PROSITE" id="PS50112">
    <property type="entry name" value="PAS"/>
    <property type="match status" value="1"/>
</dbReference>
<dbReference type="SUPFAM" id="SSF55073">
    <property type="entry name" value="Nucleotide cyclase"/>
    <property type="match status" value="1"/>
</dbReference>
<dbReference type="SMART" id="SM00267">
    <property type="entry name" value="GGDEF"/>
    <property type="match status" value="1"/>
</dbReference>
<proteinExistence type="predicted"/>
<dbReference type="GO" id="GO:0052621">
    <property type="term" value="F:diguanylate cyclase activity"/>
    <property type="evidence" value="ECO:0007669"/>
    <property type="project" value="UniProtKB-EC"/>
</dbReference>
<keyword evidence="1" id="KW-0472">Membrane</keyword>
<evidence type="ECO:0000259" key="3">
    <source>
        <dbReference type="PROSITE" id="PS50113"/>
    </source>
</evidence>
<dbReference type="CDD" id="cd00130">
    <property type="entry name" value="PAS"/>
    <property type="match status" value="1"/>
</dbReference>
<dbReference type="InterPro" id="IPR013767">
    <property type="entry name" value="PAS_fold"/>
</dbReference>
<comment type="caution">
    <text evidence="6">The sequence shown here is derived from an EMBL/GenBank/DDBJ whole genome shotgun (WGS) entry which is preliminary data.</text>
</comment>
<dbReference type="PROSITE" id="PS50113">
    <property type="entry name" value="PAC"/>
    <property type="match status" value="1"/>
</dbReference>
<dbReference type="EC" id="2.7.7.65" evidence="6"/>
<dbReference type="PANTHER" id="PTHR43155">
    <property type="entry name" value="CYCLIC DI-GMP PHOSPHODIESTERASE PA4108-RELATED"/>
    <property type="match status" value="1"/>
</dbReference>
<dbReference type="SMART" id="SM00086">
    <property type="entry name" value="PAC"/>
    <property type="match status" value="1"/>
</dbReference>
<dbReference type="Pfam" id="PF13487">
    <property type="entry name" value="HD_5"/>
    <property type="match status" value="1"/>
</dbReference>
<dbReference type="PROSITE" id="PS51832">
    <property type="entry name" value="HD_GYP"/>
    <property type="match status" value="1"/>
</dbReference>
<feature type="transmembrane region" description="Helical" evidence="1">
    <location>
        <begin position="40"/>
        <end position="57"/>
    </location>
</feature>
<evidence type="ECO:0000313" key="6">
    <source>
        <dbReference type="EMBL" id="OFV69581.1"/>
    </source>
</evidence>
<sequence length="586" mass="65679">MERSQSITANHQIRMTIVGLCLLGTIFVAVYFNYFKGIDVVYTHLFYVVIVLVGLWYKRYVIQVAIFLGGFHIIMDYLSQGAFLMAPILRASILLFVASGIYFLINQLESSHKNLDRVMKSVGDGIIVVDLEKRVTLLNRVAEELTGWSSDEAQGKRFELVFQLSHENPEYQVSNPVDEVLKTDHSTVSSHHAVITDRQGHCFHIEDSATPVKDGDGATTGVVLIFRDVSERVAQNKRIEYLSYHDHLTGLYNRRYFEEELKRIDGRRHFPLSIIMGDINNLKMINDAFGHLTGDQVIYAAGKMLKKFCRPNDVAARWGGDEFVLLLPNTDTETTAKIVERMNQAVALAPVDQGMLSMAFGWDTKKNLSEDVLAVFKNAENYMYKHKLQMKPQVRDTTIHLIMASLYQKCGAEKNHGKMVSQYARQIGEAMGLGEKELAALEWAARLHDIGKVTLAPGLLDKTGTLTPEEWLAIKRHPEIGYHITNIAADMVEIALAILSHHEWWDGSGYPKGLSGQKIPRLARIIAIAEAYDAMVSDRPYHPALSPSQAVHAIVHGAGTQFDPTIAGVFVSRVLTEQTGCGQRQI</sequence>
<dbReference type="Gene3D" id="3.30.450.20">
    <property type="entry name" value="PAS domain"/>
    <property type="match status" value="1"/>
</dbReference>
<dbReference type="PROSITE" id="PS50887">
    <property type="entry name" value="GGDEF"/>
    <property type="match status" value="1"/>
</dbReference>
<name>A0A1F2PFV9_9FIRM</name>
<protein>
    <submittedName>
        <fullName evidence="6 7">Diguanylate cyclase</fullName>
        <ecNumber evidence="6">2.7.7.65</ecNumber>
    </submittedName>
</protein>
<dbReference type="GO" id="GO:0006355">
    <property type="term" value="P:regulation of DNA-templated transcription"/>
    <property type="evidence" value="ECO:0007669"/>
    <property type="project" value="InterPro"/>
</dbReference>
<dbReference type="InterPro" id="IPR029787">
    <property type="entry name" value="Nucleotide_cyclase"/>
</dbReference>
<evidence type="ECO:0000259" key="2">
    <source>
        <dbReference type="PROSITE" id="PS50112"/>
    </source>
</evidence>
<dbReference type="OrthoDB" id="9804747at2"/>
<dbReference type="SMART" id="SM00471">
    <property type="entry name" value="HDc"/>
    <property type="match status" value="1"/>
</dbReference>
<dbReference type="Gene3D" id="3.30.70.270">
    <property type="match status" value="1"/>
</dbReference>
<evidence type="ECO:0000256" key="1">
    <source>
        <dbReference type="SAM" id="Phobius"/>
    </source>
</evidence>
<feature type="domain" description="GGDEF" evidence="4">
    <location>
        <begin position="270"/>
        <end position="399"/>
    </location>
</feature>
<feature type="domain" description="PAS" evidence="2">
    <location>
        <begin position="111"/>
        <end position="184"/>
    </location>
</feature>
<dbReference type="InterPro" id="IPR003607">
    <property type="entry name" value="HD/PDEase_dom"/>
</dbReference>
<dbReference type="RefSeq" id="WP_070372292.1">
    <property type="nucleotide sequence ID" value="NZ_LKEU01000039.1"/>
</dbReference>
<dbReference type="PANTHER" id="PTHR43155:SF2">
    <property type="entry name" value="CYCLIC DI-GMP PHOSPHODIESTERASE PA4108"/>
    <property type="match status" value="1"/>
</dbReference>
<dbReference type="EMBL" id="LKEU01000039">
    <property type="protein sequence ID" value="OFV69581.1"/>
    <property type="molecule type" value="Genomic_DNA"/>
</dbReference>
<evidence type="ECO:0000313" key="9">
    <source>
        <dbReference type="Proteomes" id="UP000322619"/>
    </source>
</evidence>
<evidence type="ECO:0000259" key="5">
    <source>
        <dbReference type="PROSITE" id="PS51832"/>
    </source>
</evidence>
<feature type="domain" description="PAC" evidence="3">
    <location>
        <begin position="189"/>
        <end position="241"/>
    </location>
</feature>
<dbReference type="InterPro" id="IPR037522">
    <property type="entry name" value="HD_GYP_dom"/>
</dbReference>
<keyword evidence="6" id="KW-0808">Transferase</keyword>
<dbReference type="Pfam" id="PF00989">
    <property type="entry name" value="PAS"/>
    <property type="match status" value="1"/>
</dbReference>
<keyword evidence="1" id="KW-1133">Transmembrane helix</keyword>
<feature type="domain" description="HD-GYP" evidence="5">
    <location>
        <begin position="391"/>
        <end position="586"/>
    </location>
</feature>
<dbReference type="NCBIfam" id="TIGR00254">
    <property type="entry name" value="GGDEF"/>
    <property type="match status" value="1"/>
</dbReference>
<evidence type="ECO:0000259" key="4">
    <source>
        <dbReference type="PROSITE" id="PS50887"/>
    </source>
</evidence>
<dbReference type="CDD" id="cd01949">
    <property type="entry name" value="GGDEF"/>
    <property type="match status" value="1"/>
</dbReference>
<dbReference type="InterPro" id="IPR000700">
    <property type="entry name" value="PAS-assoc_C"/>
</dbReference>
<dbReference type="InterPro" id="IPR001610">
    <property type="entry name" value="PAC"/>
</dbReference>
<dbReference type="InterPro" id="IPR043128">
    <property type="entry name" value="Rev_trsase/Diguanyl_cyclase"/>
</dbReference>
<dbReference type="Pfam" id="PF00990">
    <property type="entry name" value="GGDEF"/>
    <property type="match status" value="1"/>
</dbReference>
<dbReference type="Gene3D" id="1.10.3210.10">
    <property type="entry name" value="Hypothetical protein af1432"/>
    <property type="match status" value="1"/>
</dbReference>
<evidence type="ECO:0000313" key="7">
    <source>
        <dbReference type="EMBL" id="TYC84863.1"/>
    </source>
</evidence>
<reference evidence="7 9" key="2">
    <citation type="submission" date="2019-08" db="EMBL/GenBank/DDBJ databases">
        <title>Isolation and enrichment of carboxydotrophic bacteria from anaerobic sludge for the production of bio-based chemicals from syngas.</title>
        <authorList>
            <person name="Antares A.L."/>
            <person name="Moreira J."/>
            <person name="Diender M."/>
            <person name="Parshina S.N."/>
            <person name="Stams A.J.M."/>
            <person name="Alves M."/>
            <person name="Alves J.I."/>
            <person name="Sousa D.Z."/>
        </authorList>
    </citation>
    <scope>NUCLEOTIDE SEQUENCE [LARGE SCALE GENOMIC DNA]</scope>
    <source>
        <strain evidence="7 9">JM</strain>
    </source>
</reference>